<evidence type="ECO:0000313" key="3">
    <source>
        <dbReference type="Proteomes" id="UP000028824"/>
    </source>
</evidence>
<feature type="domain" description="T6SS Transcription factor RovC-like DNA binding" evidence="1">
    <location>
        <begin position="61"/>
        <end position="164"/>
    </location>
</feature>
<reference evidence="2 3" key="1">
    <citation type="submission" date="2014-03" db="EMBL/GenBank/DDBJ databases">
        <title>Genome of Paenirhodobacter enshiensis DW2-9.</title>
        <authorList>
            <person name="Wang D."/>
            <person name="Wang G."/>
        </authorList>
    </citation>
    <scope>NUCLEOTIDE SEQUENCE [LARGE SCALE GENOMIC DNA]</scope>
    <source>
        <strain evidence="2 3">DW2-9</strain>
    </source>
</reference>
<gene>
    <name evidence="2" type="ORF">CG50_05560</name>
</gene>
<proteinExistence type="predicted"/>
<dbReference type="EMBL" id="JFZB01000023">
    <property type="protein sequence ID" value="KFI25461.1"/>
    <property type="molecule type" value="Genomic_DNA"/>
</dbReference>
<dbReference type="Pfam" id="PF10074">
    <property type="entry name" value="RovC_DNA-bd"/>
    <property type="match status" value="1"/>
</dbReference>
<organism evidence="2 3">
    <name type="scientific">Paenirhodobacter enshiensis</name>
    <dbReference type="NCBI Taxonomy" id="1105367"/>
    <lineage>
        <taxon>Bacteria</taxon>
        <taxon>Pseudomonadati</taxon>
        <taxon>Pseudomonadota</taxon>
        <taxon>Alphaproteobacteria</taxon>
        <taxon>Rhodobacterales</taxon>
        <taxon>Rhodobacter group</taxon>
        <taxon>Paenirhodobacter</taxon>
    </lineage>
</organism>
<accession>A0A086XTW1</accession>
<dbReference type="Proteomes" id="UP000028824">
    <property type="component" value="Unassembled WGS sequence"/>
</dbReference>
<dbReference type="RefSeq" id="WP_036638435.1">
    <property type="nucleotide sequence ID" value="NZ_JFZB01000023.1"/>
</dbReference>
<evidence type="ECO:0000259" key="1">
    <source>
        <dbReference type="Pfam" id="PF10074"/>
    </source>
</evidence>
<comment type="caution">
    <text evidence="2">The sequence shown here is derived from an EMBL/GenBank/DDBJ whole genome shotgun (WGS) entry which is preliminary data.</text>
</comment>
<dbReference type="eggNOG" id="COG5419">
    <property type="taxonomic scope" value="Bacteria"/>
</dbReference>
<evidence type="ECO:0000313" key="2">
    <source>
        <dbReference type="EMBL" id="KFI25461.1"/>
    </source>
</evidence>
<name>A0A086XTW1_9RHOB</name>
<dbReference type="InterPro" id="IPR018754">
    <property type="entry name" value="RovC-like_DNA-bd"/>
</dbReference>
<sequence>MILAVAPEALAGETGAPGDEIVAPKGRASPIGKHLRHRLPDGTYLHLVAPLKDRGRLVATVPLGLEGLDRIEAIQRLLADQHRRRSIPRDTRLTAQQKARLRRVLQASDAAFHGATQKQIAEVLFRTGRLDRDEWQVSSARFAVSSLLREGRDLIAGGYRKLLRHQRRL</sequence>
<protein>
    <recommendedName>
        <fullName evidence="1">T6SS Transcription factor RovC-like DNA binding domain-containing protein</fullName>
    </recommendedName>
</protein>
<dbReference type="AlphaFoldDB" id="A0A086XTW1"/>
<dbReference type="STRING" id="1105367.CG50_05560"/>
<keyword evidence="3" id="KW-1185">Reference proteome</keyword>